<keyword evidence="1" id="KW-0472">Membrane</keyword>
<dbReference type="Proteomes" id="UP001400965">
    <property type="component" value="Unassembled WGS sequence"/>
</dbReference>
<feature type="transmembrane region" description="Helical" evidence="1">
    <location>
        <begin position="20"/>
        <end position="41"/>
    </location>
</feature>
<feature type="transmembrane region" description="Helical" evidence="1">
    <location>
        <begin position="103"/>
        <end position="120"/>
    </location>
</feature>
<evidence type="ECO:0000313" key="3">
    <source>
        <dbReference type="Proteomes" id="UP001400965"/>
    </source>
</evidence>
<comment type="caution">
    <text evidence="2">The sequence shown here is derived from an EMBL/GenBank/DDBJ whole genome shotgun (WGS) entry which is preliminary data.</text>
</comment>
<reference evidence="3" key="1">
    <citation type="journal article" date="2019" name="Int. J. Syst. Evol. Microbiol.">
        <title>The Global Catalogue of Microorganisms (GCM) 10K type strain sequencing project: providing services to taxonomists for standard genome sequencing and annotation.</title>
        <authorList>
            <consortium name="The Broad Institute Genomics Platform"/>
            <consortium name="The Broad Institute Genome Sequencing Center for Infectious Disease"/>
            <person name="Wu L."/>
            <person name="Ma J."/>
        </authorList>
    </citation>
    <scope>NUCLEOTIDE SEQUENCE [LARGE SCALE GENOMIC DNA]</scope>
    <source>
        <strain evidence="3">JCM 6486</strain>
    </source>
</reference>
<evidence type="ECO:0000313" key="2">
    <source>
        <dbReference type="EMBL" id="GAA0861831.1"/>
    </source>
</evidence>
<keyword evidence="1" id="KW-1133">Transmembrane helix</keyword>
<name>A0ABP3X820_9FIRM</name>
<keyword evidence="1" id="KW-0812">Transmembrane</keyword>
<gene>
    <name evidence="2" type="ORF">GCM10008917_04770</name>
</gene>
<organism evidence="2 3">
    <name type="scientific">Paraclostridium tenue</name>
    <dbReference type="NCBI Taxonomy" id="1737"/>
    <lineage>
        <taxon>Bacteria</taxon>
        <taxon>Bacillati</taxon>
        <taxon>Bacillota</taxon>
        <taxon>Clostridia</taxon>
        <taxon>Peptostreptococcales</taxon>
        <taxon>Peptostreptococcaceae</taxon>
        <taxon>Paraclostridium</taxon>
    </lineage>
</organism>
<dbReference type="EMBL" id="BAAACP010000002">
    <property type="protein sequence ID" value="GAA0861831.1"/>
    <property type="molecule type" value="Genomic_DNA"/>
</dbReference>
<proteinExistence type="predicted"/>
<evidence type="ECO:0000256" key="1">
    <source>
        <dbReference type="SAM" id="Phobius"/>
    </source>
</evidence>
<feature type="transmembrane region" description="Helical" evidence="1">
    <location>
        <begin position="80"/>
        <end position="97"/>
    </location>
</feature>
<sequence length="132" mass="15754">MGNKGDEILLKLILWREVLYIPIYTVLYDYLSYLFWIVVIIDRFINLLIIAKNINIDELFDNLLKSYEDIDDRFSNLTKLGLFTIITTPILYILTLINKPKLFLILIILEASDFIVLKLIEKDFKFKQKKYK</sequence>
<accession>A0ABP3X820</accession>
<dbReference type="RefSeq" id="WP_346041808.1">
    <property type="nucleotide sequence ID" value="NZ_BAAACP010000002.1"/>
</dbReference>
<keyword evidence="3" id="KW-1185">Reference proteome</keyword>
<protein>
    <submittedName>
        <fullName evidence="2">Uncharacterized protein</fullName>
    </submittedName>
</protein>